<dbReference type="EMBL" id="MWWR01000006">
    <property type="protein sequence ID" value="OZG51718.1"/>
    <property type="molecule type" value="Genomic_DNA"/>
</dbReference>
<accession>A0A261EXZ7</accession>
<dbReference type="AlphaFoldDB" id="A0A261EXZ7"/>
<organism evidence="1 2">
    <name type="scientific">Pseudoscardovia radai</name>
    <dbReference type="NCBI Taxonomy" id="987066"/>
    <lineage>
        <taxon>Bacteria</taxon>
        <taxon>Bacillati</taxon>
        <taxon>Actinomycetota</taxon>
        <taxon>Actinomycetes</taxon>
        <taxon>Bifidobacteriales</taxon>
        <taxon>Bifidobacteriaceae</taxon>
        <taxon>Pseudoscardovia</taxon>
    </lineage>
</organism>
<evidence type="ECO:0000313" key="2">
    <source>
        <dbReference type="Proteomes" id="UP000216725"/>
    </source>
</evidence>
<dbReference type="RefSeq" id="WP_094660628.1">
    <property type="nucleotide sequence ID" value="NZ_MWWR01000006.1"/>
</dbReference>
<dbReference type="OrthoDB" id="3240452at2"/>
<keyword evidence="2" id="KW-1185">Reference proteome</keyword>
<sequence>MSGSLGTGRDSTGTGLTATDHRRILAALYPSGGIVSGLGVTGGGGLSYTVAAGVAVVPRGSDGTRVAAYDGGTVAGTAGDSTYPRIDLIALKALDPSLDGSHTVTVSVIKGTPSASPTAPSLPAGSITIAQAYVAAGMTSTSTGAAITPGAAAVPYGATIGRIAHGDNTGTDAQDWSGAWTLQVATSTKNLPTKRLAEFRYTFRASAGGDSSMYVRLVIDGAVASDGADEVAVGRYYNRQTVTWVAELPAGVHSVGVQAMGNTGAPQATWQGLRSLDVIDLGVA</sequence>
<dbReference type="Proteomes" id="UP000216725">
    <property type="component" value="Unassembled WGS sequence"/>
</dbReference>
<protein>
    <submittedName>
        <fullName evidence="1">Uncharacterized protein</fullName>
    </submittedName>
</protein>
<proteinExistence type="predicted"/>
<reference evidence="1 2" key="1">
    <citation type="journal article" date="2017" name="BMC Genomics">
        <title>Comparative genomic and phylogenomic analyses of the Bifidobacteriaceae family.</title>
        <authorList>
            <person name="Lugli G.A."/>
            <person name="Milani C."/>
            <person name="Turroni F."/>
            <person name="Duranti S."/>
            <person name="Mancabelli L."/>
            <person name="Mangifesta M."/>
            <person name="Ferrario C."/>
            <person name="Modesto M."/>
            <person name="Mattarelli P."/>
            <person name="Jiri K."/>
            <person name="van Sinderen D."/>
            <person name="Ventura M."/>
        </authorList>
    </citation>
    <scope>NUCLEOTIDE SEQUENCE [LARGE SCALE GENOMIC DNA]</scope>
    <source>
        <strain evidence="1 2">DSM 24742</strain>
    </source>
</reference>
<evidence type="ECO:0000313" key="1">
    <source>
        <dbReference type="EMBL" id="OZG51718.1"/>
    </source>
</evidence>
<gene>
    <name evidence="1" type="ORF">PSRA_0798</name>
</gene>
<comment type="caution">
    <text evidence="1">The sequence shown here is derived from an EMBL/GenBank/DDBJ whole genome shotgun (WGS) entry which is preliminary data.</text>
</comment>
<name>A0A261EXZ7_9BIFI</name>